<evidence type="ECO:0000256" key="3">
    <source>
        <dbReference type="ARBA" id="ARBA00004763"/>
    </source>
</evidence>
<dbReference type="InterPro" id="IPR006390">
    <property type="entry name" value="DHP_synth_dom"/>
</dbReference>
<dbReference type="InterPro" id="IPR045031">
    <property type="entry name" value="DHP_synth-like"/>
</dbReference>
<reference evidence="11 12" key="1">
    <citation type="submission" date="2017-07" db="EMBL/GenBank/DDBJ databases">
        <title>Leptospira spp. isolated from tropical soils.</title>
        <authorList>
            <person name="Thibeaux R."/>
            <person name="Iraola G."/>
            <person name="Ferres I."/>
            <person name="Bierque E."/>
            <person name="Girault D."/>
            <person name="Soupe-Gilbert M.-E."/>
            <person name="Picardeau M."/>
            <person name="Goarant C."/>
        </authorList>
    </citation>
    <scope>NUCLEOTIDE SEQUENCE [LARGE SCALE GENOMIC DNA]</scope>
    <source>
        <strain evidence="11 12">FH2-C-A2</strain>
    </source>
</reference>
<evidence type="ECO:0000256" key="5">
    <source>
        <dbReference type="ARBA" id="ARBA00022679"/>
    </source>
</evidence>
<dbReference type="GO" id="GO:0005829">
    <property type="term" value="C:cytosol"/>
    <property type="evidence" value="ECO:0007669"/>
    <property type="project" value="TreeGrafter"/>
</dbReference>
<keyword evidence="8 9" id="KW-0289">Folate biosynthesis</keyword>
<evidence type="ECO:0000313" key="12">
    <source>
        <dbReference type="Proteomes" id="UP000231912"/>
    </source>
</evidence>
<comment type="similarity">
    <text evidence="9">Belongs to the DHPS family.</text>
</comment>
<comment type="catalytic activity">
    <reaction evidence="1">
        <text>(7,8-dihydropterin-6-yl)methyl diphosphate + 4-aminobenzoate = 7,8-dihydropteroate + diphosphate</text>
        <dbReference type="Rhea" id="RHEA:19949"/>
        <dbReference type="ChEBI" id="CHEBI:17836"/>
        <dbReference type="ChEBI" id="CHEBI:17839"/>
        <dbReference type="ChEBI" id="CHEBI:33019"/>
        <dbReference type="ChEBI" id="CHEBI:72950"/>
        <dbReference type="EC" id="2.5.1.15"/>
    </reaction>
</comment>
<dbReference type="EMBL" id="NPDT01000001">
    <property type="protein sequence ID" value="PJZ66936.1"/>
    <property type="molecule type" value="Genomic_DNA"/>
</dbReference>
<evidence type="ECO:0000256" key="6">
    <source>
        <dbReference type="ARBA" id="ARBA00022723"/>
    </source>
</evidence>
<dbReference type="GO" id="GO:0046872">
    <property type="term" value="F:metal ion binding"/>
    <property type="evidence" value="ECO:0007669"/>
    <property type="project" value="UniProtKB-KW"/>
</dbReference>
<keyword evidence="7 9" id="KW-0460">Magnesium</keyword>
<organism evidence="11 12">
    <name type="scientific">Leptospira wolffii</name>
    <dbReference type="NCBI Taxonomy" id="409998"/>
    <lineage>
        <taxon>Bacteria</taxon>
        <taxon>Pseudomonadati</taxon>
        <taxon>Spirochaetota</taxon>
        <taxon>Spirochaetia</taxon>
        <taxon>Leptospirales</taxon>
        <taxon>Leptospiraceae</taxon>
        <taxon>Leptospira</taxon>
    </lineage>
</organism>
<comment type="cofactor">
    <cofactor evidence="2 9">
        <name>Mg(2+)</name>
        <dbReference type="ChEBI" id="CHEBI:18420"/>
    </cofactor>
</comment>
<dbReference type="UniPathway" id="UPA00077">
    <property type="reaction ID" value="UER00156"/>
</dbReference>
<dbReference type="GO" id="GO:0046656">
    <property type="term" value="P:folic acid biosynthetic process"/>
    <property type="evidence" value="ECO:0007669"/>
    <property type="project" value="UniProtKB-KW"/>
</dbReference>
<dbReference type="SUPFAM" id="SSF51717">
    <property type="entry name" value="Dihydropteroate synthetase-like"/>
    <property type="match status" value="1"/>
</dbReference>
<protein>
    <recommendedName>
        <fullName evidence="4 9">Dihydropteroate synthase</fullName>
        <shortName evidence="9">DHPS</shortName>
        <ecNumber evidence="4 9">2.5.1.15</ecNumber>
    </recommendedName>
    <alternativeName>
        <fullName evidence="9">Dihydropteroate pyrophosphorylase</fullName>
    </alternativeName>
</protein>
<comment type="caution">
    <text evidence="11">The sequence shown here is derived from an EMBL/GenBank/DDBJ whole genome shotgun (WGS) entry which is preliminary data.</text>
</comment>
<evidence type="ECO:0000256" key="9">
    <source>
        <dbReference type="RuleBase" id="RU361205"/>
    </source>
</evidence>
<evidence type="ECO:0000259" key="10">
    <source>
        <dbReference type="PROSITE" id="PS50972"/>
    </source>
</evidence>
<gene>
    <name evidence="11" type="primary">folP</name>
    <name evidence="11" type="ORF">CH371_02265</name>
</gene>
<dbReference type="PROSITE" id="PS50972">
    <property type="entry name" value="PTERIN_BINDING"/>
    <property type="match status" value="1"/>
</dbReference>
<feature type="domain" description="Pterin-binding" evidence="10">
    <location>
        <begin position="22"/>
        <end position="281"/>
    </location>
</feature>
<comment type="pathway">
    <text evidence="3 9">Cofactor biosynthesis; tetrahydrofolate biosynthesis; 7,8-dihydrofolate from 2-amino-4-hydroxy-6-hydroxymethyl-7,8-dihydropteridine diphosphate and 4-aminobenzoate: step 1/2.</text>
</comment>
<dbReference type="PANTHER" id="PTHR20941:SF1">
    <property type="entry name" value="FOLIC ACID SYNTHESIS PROTEIN FOL1"/>
    <property type="match status" value="1"/>
</dbReference>
<dbReference type="Pfam" id="PF00809">
    <property type="entry name" value="Pterin_bind"/>
    <property type="match status" value="1"/>
</dbReference>
<dbReference type="AlphaFoldDB" id="A0A2M9ZEV6"/>
<name>A0A2M9ZEV6_9LEPT</name>
<evidence type="ECO:0000256" key="8">
    <source>
        <dbReference type="ARBA" id="ARBA00022909"/>
    </source>
</evidence>
<evidence type="ECO:0000256" key="2">
    <source>
        <dbReference type="ARBA" id="ARBA00001946"/>
    </source>
</evidence>
<dbReference type="PANTHER" id="PTHR20941">
    <property type="entry name" value="FOLATE SYNTHESIS PROTEINS"/>
    <property type="match status" value="1"/>
</dbReference>
<evidence type="ECO:0000256" key="1">
    <source>
        <dbReference type="ARBA" id="ARBA00000012"/>
    </source>
</evidence>
<sequence>METRRETTVQRGNDKGILPPRPALFGVLNITTDSFSDGGKYLDSGLALDKARSLIAEGADVIDIGAQSSNTAAGLVDPDLEWARMESLIRALKKEGIPISIDSFKPSVIRRALDSGVDYINHIKGFTDPESLELVQSASDKSVKFIAMYSQDHGDKANENSPLTPETVIEKVLEFFRERRRAFAEYGISEDRLILDPGMGFFLSPDYRVSFSVISSVKDVLSEFPNLMVSVTKKSFLGNGLGGLSVEEREIPTAVSELFLWLQGVPFLRTHSPRSFLKAMRTWELSNGKY</sequence>
<keyword evidence="5 9" id="KW-0808">Transferase</keyword>
<dbReference type="PROSITE" id="PS00792">
    <property type="entry name" value="DHPS_1"/>
    <property type="match status" value="1"/>
</dbReference>
<accession>A0A2M9ZEV6</accession>
<dbReference type="Gene3D" id="3.20.20.20">
    <property type="entry name" value="Dihydropteroate synthase-like"/>
    <property type="match status" value="1"/>
</dbReference>
<dbReference type="Proteomes" id="UP000231912">
    <property type="component" value="Unassembled WGS sequence"/>
</dbReference>
<dbReference type="EC" id="2.5.1.15" evidence="4 9"/>
<evidence type="ECO:0000313" key="11">
    <source>
        <dbReference type="EMBL" id="PJZ66936.1"/>
    </source>
</evidence>
<dbReference type="InterPro" id="IPR011005">
    <property type="entry name" value="Dihydropteroate_synth-like_sf"/>
</dbReference>
<dbReference type="InterPro" id="IPR000489">
    <property type="entry name" value="Pterin-binding_dom"/>
</dbReference>
<comment type="function">
    <text evidence="9">Catalyzes the condensation of para-aminobenzoate (pABA) with 6-hydroxymethyl-7,8-dihydropterin diphosphate (DHPt-PP) to form 7,8-dihydropteroate (H2Pte), the immediate precursor of folate derivatives.</text>
</comment>
<keyword evidence="6 9" id="KW-0479">Metal-binding</keyword>
<dbReference type="GO" id="GO:0004156">
    <property type="term" value="F:dihydropteroate synthase activity"/>
    <property type="evidence" value="ECO:0007669"/>
    <property type="project" value="UniProtKB-EC"/>
</dbReference>
<proteinExistence type="inferred from homology"/>
<evidence type="ECO:0000256" key="7">
    <source>
        <dbReference type="ARBA" id="ARBA00022842"/>
    </source>
</evidence>
<dbReference type="RefSeq" id="WP_100757512.1">
    <property type="nucleotide sequence ID" value="NZ_NPDT01000001.1"/>
</dbReference>
<dbReference type="NCBIfam" id="TIGR01496">
    <property type="entry name" value="DHPS"/>
    <property type="match status" value="1"/>
</dbReference>
<evidence type="ECO:0000256" key="4">
    <source>
        <dbReference type="ARBA" id="ARBA00012458"/>
    </source>
</evidence>
<dbReference type="GO" id="GO:0046654">
    <property type="term" value="P:tetrahydrofolate biosynthetic process"/>
    <property type="evidence" value="ECO:0007669"/>
    <property type="project" value="UniProtKB-UniPathway"/>
</dbReference>